<dbReference type="InterPro" id="IPR001412">
    <property type="entry name" value="aa-tRNA-synth_I_CS"/>
</dbReference>
<dbReference type="Pfam" id="PF10458">
    <property type="entry name" value="Val_tRNA-synt_C"/>
    <property type="match status" value="1"/>
</dbReference>
<keyword evidence="9 12" id="KW-0030">Aminoacyl-tRNA synthetase</keyword>
<feature type="domain" description="Aminoacyl-tRNA synthetase class Ia" evidence="13">
    <location>
        <begin position="16"/>
        <end position="564"/>
    </location>
</feature>
<dbReference type="PANTHER" id="PTHR11946:SF93">
    <property type="entry name" value="VALINE--TRNA LIGASE, CHLOROPLASTIC_MITOCHONDRIAL 2"/>
    <property type="match status" value="1"/>
</dbReference>
<feature type="short sequence motif" description="'KMSKS' region" evidence="12">
    <location>
        <begin position="525"/>
        <end position="529"/>
    </location>
</feature>
<keyword evidence="3 12" id="KW-0963">Cytoplasm</keyword>
<evidence type="ECO:0000256" key="5">
    <source>
        <dbReference type="ARBA" id="ARBA00022741"/>
    </source>
</evidence>
<evidence type="ECO:0000256" key="4">
    <source>
        <dbReference type="ARBA" id="ARBA00022598"/>
    </source>
</evidence>
<dbReference type="GO" id="GO:0004832">
    <property type="term" value="F:valine-tRNA ligase activity"/>
    <property type="evidence" value="ECO:0007669"/>
    <property type="project" value="UniProtKB-UniRule"/>
</dbReference>
<accession>B8CY39</accession>
<dbReference type="FunFam" id="1.10.730.10:FF:000014">
    <property type="entry name" value="Valine--tRNA ligase"/>
    <property type="match status" value="1"/>
</dbReference>
<dbReference type="FunFam" id="3.40.50.620:FF:000032">
    <property type="entry name" value="Valine--tRNA ligase"/>
    <property type="match status" value="1"/>
</dbReference>
<dbReference type="InterPro" id="IPR013155">
    <property type="entry name" value="M/V/L/I-tRNA-synth_anticd-bd"/>
</dbReference>
<comment type="domain">
    <text evidence="12">ValRS has two distinct active sites: one for aminoacylation and one for editing. The misactivated threonine is translocated from the active site to the editing site.</text>
</comment>
<dbReference type="Pfam" id="PF00133">
    <property type="entry name" value="tRNA-synt_1"/>
    <property type="match status" value="1"/>
</dbReference>
<evidence type="ECO:0000259" key="14">
    <source>
        <dbReference type="Pfam" id="PF08264"/>
    </source>
</evidence>
<dbReference type="Gene3D" id="1.10.287.380">
    <property type="entry name" value="Valyl-tRNA synthetase, C-terminal domain"/>
    <property type="match status" value="1"/>
</dbReference>
<dbReference type="CDD" id="cd07962">
    <property type="entry name" value="Anticodon_Ia_Val"/>
    <property type="match status" value="1"/>
</dbReference>
<dbReference type="PANTHER" id="PTHR11946">
    <property type="entry name" value="VALYL-TRNA SYNTHETASES"/>
    <property type="match status" value="1"/>
</dbReference>
<keyword evidence="6 12" id="KW-0067">ATP-binding</keyword>
<dbReference type="GO" id="GO:0002161">
    <property type="term" value="F:aminoacyl-tRNA deacylase activity"/>
    <property type="evidence" value="ECO:0007669"/>
    <property type="project" value="InterPro"/>
</dbReference>
<evidence type="ECO:0000256" key="7">
    <source>
        <dbReference type="ARBA" id="ARBA00022917"/>
    </source>
</evidence>
<keyword evidence="8 12" id="KW-0175">Coiled coil</keyword>
<dbReference type="GO" id="GO:0006438">
    <property type="term" value="P:valyl-tRNA aminoacylation"/>
    <property type="evidence" value="ECO:0007669"/>
    <property type="project" value="UniProtKB-UniRule"/>
</dbReference>
<dbReference type="RefSeq" id="WP_012636391.1">
    <property type="nucleotide sequence ID" value="NC_011899.1"/>
</dbReference>
<dbReference type="PRINTS" id="PR00986">
    <property type="entry name" value="TRNASYNTHVAL"/>
</dbReference>
<proteinExistence type="inferred from homology"/>
<comment type="similarity">
    <text evidence="11 12">Belongs to the class-I aminoacyl-tRNA synthetase family. ValS type 1 subfamily.</text>
</comment>
<dbReference type="InterPro" id="IPR019499">
    <property type="entry name" value="Val-tRNA_synth_tRNA-bd"/>
</dbReference>
<dbReference type="InterPro" id="IPR014729">
    <property type="entry name" value="Rossmann-like_a/b/a_fold"/>
</dbReference>
<evidence type="ECO:0000256" key="8">
    <source>
        <dbReference type="ARBA" id="ARBA00023054"/>
    </source>
</evidence>
<dbReference type="Gene3D" id="1.10.730.10">
    <property type="entry name" value="Isoleucyl-tRNA Synthetase, Domain 1"/>
    <property type="match status" value="1"/>
</dbReference>
<dbReference type="KEGG" id="hor:Hore_14590"/>
<dbReference type="GO" id="GO:0005829">
    <property type="term" value="C:cytosol"/>
    <property type="evidence" value="ECO:0007669"/>
    <property type="project" value="TreeGrafter"/>
</dbReference>
<evidence type="ECO:0000256" key="10">
    <source>
        <dbReference type="ARBA" id="ARBA00047552"/>
    </source>
</evidence>
<dbReference type="InterPro" id="IPR033705">
    <property type="entry name" value="Anticodon_Ia_Val"/>
</dbReference>
<dbReference type="SUPFAM" id="SSF50677">
    <property type="entry name" value="ValRS/IleRS/LeuRS editing domain"/>
    <property type="match status" value="1"/>
</dbReference>
<dbReference type="SUPFAM" id="SSF47323">
    <property type="entry name" value="Anticodon-binding domain of a subclass of class I aminoacyl-tRNA synthetases"/>
    <property type="match status" value="1"/>
</dbReference>
<dbReference type="FunFam" id="1.10.287.380:FF:000001">
    <property type="entry name" value="Valine--tRNA ligase"/>
    <property type="match status" value="1"/>
</dbReference>
<feature type="domain" description="Valyl-tRNA synthetase tRNA-binding arm" evidence="15">
    <location>
        <begin position="817"/>
        <end position="882"/>
    </location>
</feature>
<dbReference type="CDD" id="cd00817">
    <property type="entry name" value="ValRS_core"/>
    <property type="match status" value="1"/>
</dbReference>
<comment type="domain">
    <text evidence="12">The C-terminal coiled-coil domain is crucial for aminoacylation activity.</text>
</comment>
<dbReference type="InterPro" id="IPR002303">
    <property type="entry name" value="Valyl-tRNA_ligase"/>
</dbReference>
<dbReference type="Gene3D" id="3.40.50.620">
    <property type="entry name" value="HUPs"/>
    <property type="match status" value="2"/>
</dbReference>
<dbReference type="Proteomes" id="UP000000719">
    <property type="component" value="Chromosome"/>
</dbReference>
<dbReference type="Gene3D" id="3.90.740.10">
    <property type="entry name" value="Valyl/Leucyl/Isoleucyl-tRNA synthetase, editing domain"/>
    <property type="match status" value="1"/>
</dbReference>
<evidence type="ECO:0000256" key="2">
    <source>
        <dbReference type="ARBA" id="ARBA00011245"/>
    </source>
</evidence>
<dbReference type="InterPro" id="IPR009008">
    <property type="entry name" value="Val/Leu/Ile-tRNA-synth_edit"/>
</dbReference>
<sequence length="882" mass="102628">MKKLPKTYDPGKVEDKWYEYWEEKGFFEAETKPDRESFSIVMPPPNITGQLHLGHALDNTLQDILTRWKRMKGYNTLWLPGTDHASIATEVKVVDKIRDEGLDKDSLGRDGFLKRAWEWKEEYGGRITSQLRKLGSSCDWSRERFTMDEGCSRAVREVFVELYKRGLIYQGDYIVNWCPDCHTTLSDIEVEHEEKEGKLYHIKYPLKDGDGYITVATTRPETMLGDTAVAVHPGDDRYKDLVGSHVVLPLMDREIPIIADEYVDSEFGTGMVKVTPAHDPNDFEMGQRHDLPLVKVIDEDAKMTEEAGDYAGLDRYECREKVVEDLKKQGLLEKIEDHQHSVGQCYRCDTVIEPLVSKQWFVKMKPLAEPAIRIVKEGKVRFVPERFSKVYLNWMENIQDWCISRQLWWGHRIPVWYCQDCGETIVSKEEEVKVCPGCGSENLKQDEDVLDTWFSSALWPFSTMGWPDRTEDLDYFYPTDVLVTGRDIIFFWVARMIFMALEFMDEPPFKDVYIHGLIRDALGRKMSKSLGNGIDPLEVVEKYGADALRFMLITGNTPGNDMRFREERLEASRNFANKIWNAARFILMNTDDLDPSEIDENDLKLTLADKWMLSRLQKVIEEVDKAFEKYYFGEAAKVLYDFIWSEFCDWYIELIKPRLYQDKDVMEKRTAQYTGLKVLEKILRLLHPVMPFITEEIWQQLSISNGESIMISSWPEVESELINEEVEEHMQLIMNIIKSIRNIRNEMKVNPGRRITAILNSPTQKLELLEAGAEYIKDLARVKELTITESLQKKPDKVSTAVVNGVEIILPLEGMVDLEKEVERLKKEMEKVDFEINRARGKLANEGFVNKAPQHLVEAEREKLKTYQDKKEKLLSRLKELK</sequence>
<comment type="subcellular location">
    <subcellularLocation>
        <location evidence="1 12">Cytoplasm</location>
    </subcellularLocation>
</comment>
<feature type="short sequence motif" description="'HIGH' region" evidence="12">
    <location>
        <begin position="45"/>
        <end position="55"/>
    </location>
</feature>
<dbReference type="OrthoDB" id="9810365at2"/>
<evidence type="ECO:0000313" key="17">
    <source>
        <dbReference type="Proteomes" id="UP000000719"/>
    </source>
</evidence>
<dbReference type="EMBL" id="CP001098">
    <property type="protein sequence ID" value="ACL70208.1"/>
    <property type="molecule type" value="Genomic_DNA"/>
</dbReference>
<evidence type="ECO:0000256" key="1">
    <source>
        <dbReference type="ARBA" id="ARBA00004496"/>
    </source>
</evidence>
<dbReference type="PROSITE" id="PS00178">
    <property type="entry name" value="AA_TRNA_LIGASE_I"/>
    <property type="match status" value="1"/>
</dbReference>
<feature type="binding site" evidence="12">
    <location>
        <position position="528"/>
    </location>
    <ligand>
        <name>ATP</name>
        <dbReference type="ChEBI" id="CHEBI:30616"/>
    </ligand>
</feature>
<evidence type="ECO:0000259" key="15">
    <source>
        <dbReference type="Pfam" id="PF10458"/>
    </source>
</evidence>
<keyword evidence="7 12" id="KW-0648">Protein biosynthesis</keyword>
<dbReference type="NCBIfam" id="TIGR00422">
    <property type="entry name" value="valS"/>
    <property type="match status" value="1"/>
</dbReference>
<evidence type="ECO:0000256" key="3">
    <source>
        <dbReference type="ARBA" id="ARBA00022490"/>
    </source>
</evidence>
<comment type="catalytic activity">
    <reaction evidence="10 12">
        <text>tRNA(Val) + L-valine + ATP = L-valyl-tRNA(Val) + AMP + diphosphate</text>
        <dbReference type="Rhea" id="RHEA:10704"/>
        <dbReference type="Rhea" id="RHEA-COMP:9672"/>
        <dbReference type="Rhea" id="RHEA-COMP:9708"/>
        <dbReference type="ChEBI" id="CHEBI:30616"/>
        <dbReference type="ChEBI" id="CHEBI:33019"/>
        <dbReference type="ChEBI" id="CHEBI:57762"/>
        <dbReference type="ChEBI" id="CHEBI:78442"/>
        <dbReference type="ChEBI" id="CHEBI:78537"/>
        <dbReference type="ChEBI" id="CHEBI:456215"/>
        <dbReference type="EC" id="6.1.1.9"/>
    </reaction>
</comment>
<evidence type="ECO:0000256" key="12">
    <source>
        <dbReference type="HAMAP-Rule" id="MF_02004"/>
    </source>
</evidence>
<comment type="subunit">
    <text evidence="2 12">Monomer.</text>
</comment>
<keyword evidence="17" id="KW-1185">Reference proteome</keyword>
<dbReference type="FunFam" id="3.90.740.10:FF:000005">
    <property type="entry name" value="Valine--tRNA ligase, mitochondrial"/>
    <property type="match status" value="1"/>
</dbReference>
<dbReference type="InterPro" id="IPR037118">
    <property type="entry name" value="Val-tRNA_synth_C_sf"/>
</dbReference>
<keyword evidence="4 12" id="KW-0436">Ligase</keyword>
<evidence type="ECO:0000259" key="13">
    <source>
        <dbReference type="Pfam" id="PF00133"/>
    </source>
</evidence>
<evidence type="ECO:0000256" key="11">
    <source>
        <dbReference type="ARBA" id="ARBA00060830"/>
    </source>
</evidence>
<feature type="coiled-coil region" evidence="12">
    <location>
        <begin position="815"/>
        <end position="877"/>
    </location>
</feature>
<dbReference type="FunFam" id="3.40.50.620:FF:000098">
    <property type="entry name" value="Valine--tRNA ligase"/>
    <property type="match status" value="1"/>
</dbReference>
<dbReference type="STRING" id="373903.Hore_14590"/>
<name>B8CY39_HALOH</name>
<dbReference type="AlphaFoldDB" id="B8CY39"/>
<protein>
    <recommendedName>
        <fullName evidence="12">Valine--tRNA ligase</fullName>
        <ecNumber evidence="12">6.1.1.9</ecNumber>
    </recommendedName>
    <alternativeName>
        <fullName evidence="12">Valyl-tRNA synthetase</fullName>
        <shortName evidence="12">ValRS</shortName>
    </alternativeName>
</protein>
<dbReference type="InterPro" id="IPR009080">
    <property type="entry name" value="tRNAsynth_Ia_anticodon-bd"/>
</dbReference>
<evidence type="ECO:0000256" key="6">
    <source>
        <dbReference type="ARBA" id="ARBA00022840"/>
    </source>
</evidence>
<dbReference type="InterPro" id="IPR010978">
    <property type="entry name" value="tRNA-bd_arm"/>
</dbReference>
<dbReference type="SUPFAM" id="SSF46589">
    <property type="entry name" value="tRNA-binding arm"/>
    <property type="match status" value="1"/>
</dbReference>
<comment type="function">
    <text evidence="12">Catalyzes the attachment of valine to tRNA(Val). As ValRS can inadvertently accommodate and process structurally similar amino acids such as threonine, to avoid such errors, it has a 'posttransfer' editing activity that hydrolyzes mischarged Thr-tRNA(Val) in a tRNA-dependent manner.</text>
</comment>
<keyword evidence="5 12" id="KW-0547">Nucleotide-binding</keyword>
<organism evidence="16 17">
    <name type="scientific">Halothermothrix orenii (strain H 168 / OCM 544 / DSM 9562)</name>
    <dbReference type="NCBI Taxonomy" id="373903"/>
    <lineage>
        <taxon>Bacteria</taxon>
        <taxon>Bacillati</taxon>
        <taxon>Bacillota</taxon>
        <taxon>Clostridia</taxon>
        <taxon>Halanaerobiales</taxon>
        <taxon>Halothermotrichaceae</taxon>
        <taxon>Halothermothrix</taxon>
    </lineage>
</organism>
<reference evidence="16 17" key="1">
    <citation type="journal article" date="2009" name="PLoS ONE">
        <title>Genome analysis of the anaerobic thermohalophilic bacterium Halothermothrix orenii.</title>
        <authorList>
            <person name="Mavromatis K."/>
            <person name="Ivanova N."/>
            <person name="Anderson I."/>
            <person name="Lykidis A."/>
            <person name="Hooper S.D."/>
            <person name="Sun H."/>
            <person name="Kunin V."/>
            <person name="Lapidus A."/>
            <person name="Hugenholtz P."/>
            <person name="Patel B."/>
            <person name="Kyrpides N.C."/>
        </authorList>
    </citation>
    <scope>NUCLEOTIDE SEQUENCE [LARGE SCALE GENOMIC DNA]</scope>
    <source>
        <strain evidence="17">H 168 / OCM 544 / DSM 9562</strain>
    </source>
</reference>
<dbReference type="HOGENOM" id="CLU_001493_0_2_9"/>
<gene>
    <name evidence="12" type="primary">valS</name>
    <name evidence="16" type="ordered locus">Hore_14590</name>
</gene>
<dbReference type="GO" id="GO:0005524">
    <property type="term" value="F:ATP binding"/>
    <property type="evidence" value="ECO:0007669"/>
    <property type="project" value="UniProtKB-UniRule"/>
</dbReference>
<evidence type="ECO:0000313" key="16">
    <source>
        <dbReference type="EMBL" id="ACL70208.1"/>
    </source>
</evidence>
<dbReference type="InterPro" id="IPR002300">
    <property type="entry name" value="aa-tRNA-synth_Ia"/>
</dbReference>
<feature type="domain" description="Methionyl/Valyl/Leucyl/Isoleucyl-tRNA synthetase anticodon-binding" evidence="14">
    <location>
        <begin position="609"/>
        <end position="755"/>
    </location>
</feature>
<dbReference type="EC" id="6.1.1.9" evidence="12"/>
<dbReference type="HAMAP" id="MF_02004">
    <property type="entry name" value="Val_tRNA_synth_type1"/>
    <property type="match status" value="1"/>
</dbReference>
<dbReference type="Pfam" id="PF08264">
    <property type="entry name" value="Anticodon_1"/>
    <property type="match status" value="1"/>
</dbReference>
<evidence type="ECO:0000256" key="9">
    <source>
        <dbReference type="ARBA" id="ARBA00023146"/>
    </source>
</evidence>
<dbReference type="SUPFAM" id="SSF52374">
    <property type="entry name" value="Nucleotidylyl transferase"/>
    <property type="match status" value="1"/>
</dbReference>
<dbReference type="eggNOG" id="COG0525">
    <property type="taxonomic scope" value="Bacteria"/>
</dbReference>
<dbReference type="NCBIfam" id="NF004349">
    <property type="entry name" value="PRK05729.1"/>
    <property type="match status" value="1"/>
</dbReference>